<dbReference type="InterPro" id="IPR036318">
    <property type="entry name" value="FAD-bd_PCMH-like_sf"/>
</dbReference>
<dbReference type="AlphaFoldDB" id="A0A6J6QBU7"/>
<dbReference type="InterPro" id="IPR016166">
    <property type="entry name" value="FAD-bd_PCMH"/>
</dbReference>
<proteinExistence type="predicted"/>
<organism evidence="6">
    <name type="scientific">freshwater metagenome</name>
    <dbReference type="NCBI Taxonomy" id="449393"/>
    <lineage>
        <taxon>unclassified sequences</taxon>
        <taxon>metagenomes</taxon>
        <taxon>ecological metagenomes</taxon>
    </lineage>
</organism>
<dbReference type="Gene3D" id="3.30.70.2740">
    <property type="match status" value="1"/>
</dbReference>
<dbReference type="InterPro" id="IPR016164">
    <property type="entry name" value="FAD-linked_Oxase-like_C"/>
</dbReference>
<evidence type="ECO:0000313" key="6">
    <source>
        <dbReference type="EMBL" id="CAB4706893.1"/>
    </source>
</evidence>
<dbReference type="PROSITE" id="PS51387">
    <property type="entry name" value="FAD_PCMH"/>
    <property type="match status" value="1"/>
</dbReference>
<dbReference type="EMBL" id="CAEZXZ010000107">
    <property type="protein sequence ID" value="CAB4706893.1"/>
    <property type="molecule type" value="Genomic_DNA"/>
</dbReference>
<dbReference type="InterPro" id="IPR006094">
    <property type="entry name" value="Oxid_FAD_bind_N"/>
</dbReference>
<dbReference type="SUPFAM" id="SSF55103">
    <property type="entry name" value="FAD-linked oxidases, C-terminal domain"/>
    <property type="match status" value="1"/>
</dbReference>
<gene>
    <name evidence="6" type="ORF">UFOPK2625_00789</name>
</gene>
<dbReference type="Gene3D" id="1.10.45.10">
    <property type="entry name" value="Vanillyl-alcohol Oxidase, Chain A, domain 4"/>
    <property type="match status" value="1"/>
</dbReference>
<accession>A0A6J6QBU7</accession>
<reference evidence="6" key="1">
    <citation type="submission" date="2020-05" db="EMBL/GenBank/DDBJ databases">
        <authorList>
            <person name="Chiriac C."/>
            <person name="Salcher M."/>
            <person name="Ghai R."/>
            <person name="Kavagutti S V."/>
        </authorList>
    </citation>
    <scope>NUCLEOTIDE SEQUENCE</scope>
</reference>
<evidence type="ECO:0000256" key="2">
    <source>
        <dbReference type="ARBA" id="ARBA00022630"/>
    </source>
</evidence>
<comment type="cofactor">
    <cofactor evidence="1">
        <name>FAD</name>
        <dbReference type="ChEBI" id="CHEBI:57692"/>
    </cofactor>
</comment>
<feature type="domain" description="FAD-binding PCMH-type" evidence="5">
    <location>
        <begin position="39"/>
        <end position="218"/>
    </location>
</feature>
<dbReference type="Pfam" id="PF01565">
    <property type="entry name" value="FAD_binding_4"/>
    <property type="match status" value="1"/>
</dbReference>
<dbReference type="InterPro" id="IPR051914">
    <property type="entry name" value="FAD-linked_OxidoTrans_Type4"/>
</dbReference>
<dbReference type="InterPro" id="IPR004113">
    <property type="entry name" value="FAD-bd_oxidored_4_C"/>
</dbReference>
<name>A0A6J6QBU7_9ZZZZ</name>
<evidence type="ECO:0000256" key="4">
    <source>
        <dbReference type="ARBA" id="ARBA00023002"/>
    </source>
</evidence>
<keyword evidence="3" id="KW-0274">FAD</keyword>
<dbReference type="GO" id="GO:0016491">
    <property type="term" value="F:oxidoreductase activity"/>
    <property type="evidence" value="ECO:0007669"/>
    <property type="project" value="UniProtKB-KW"/>
</dbReference>
<evidence type="ECO:0000259" key="5">
    <source>
        <dbReference type="PROSITE" id="PS51387"/>
    </source>
</evidence>
<dbReference type="Gene3D" id="3.30.465.10">
    <property type="match status" value="1"/>
</dbReference>
<keyword evidence="2" id="KW-0285">Flavoprotein</keyword>
<evidence type="ECO:0000256" key="3">
    <source>
        <dbReference type="ARBA" id="ARBA00022827"/>
    </source>
</evidence>
<dbReference type="PANTHER" id="PTHR42934:SF2">
    <property type="entry name" value="GLYCOLATE OXIDASE SUBUNIT GLCD"/>
    <property type="match status" value="1"/>
</dbReference>
<keyword evidence="4" id="KW-0560">Oxidoreductase</keyword>
<sequence length="461" mass="48388">MTDEDALLAACGAALADGDVVTDPDRLPTYTRDRSTGSEAGEPIAVVFPRTTEQVSAIMKAAHQYRIPVVPRGAGSGLSGGSNAIDGSLIVCVEKMRDVLTVDAGNGYVETQPGIFNTELRDHVAKHGLWYAPDPASKDFCSIGGNVNTNAGGLCCVKYGVTRDSVLGLEVVLADGRVTRIGRRTIKGVAGYDLTGLMVGSEGTLGIVTMARLKLRALPPPPTTAVAVFADVGAAGLAVEQIMAQLTPSMLELMDQATITAVENWRPMGLDTTAGALLIAQTDAAGSAGIAEADLLLEICERNGATEAYRSEDPEQAEMLVGARRMAIPALEMMGDWLLDDIAVPRSQLAQAMIMIGEIGQRNDVFIGTFGHAGDGNLHPTIVVPRGDEGAAIRAMVAFNEILDVALKVGGTVTGEHGIGTLKRAHLAIELDEVAIDLHSRVKAAWDPLGILNPGKALPRW</sequence>
<evidence type="ECO:0000256" key="1">
    <source>
        <dbReference type="ARBA" id="ARBA00001974"/>
    </source>
</evidence>
<dbReference type="InterPro" id="IPR016171">
    <property type="entry name" value="Vanillyl_alc_oxidase_C-sub2"/>
</dbReference>
<protein>
    <submittedName>
        <fullName evidence="6">Unannotated protein</fullName>
    </submittedName>
</protein>
<dbReference type="PANTHER" id="PTHR42934">
    <property type="entry name" value="GLYCOLATE OXIDASE SUBUNIT GLCD"/>
    <property type="match status" value="1"/>
</dbReference>
<dbReference type="Pfam" id="PF02913">
    <property type="entry name" value="FAD-oxidase_C"/>
    <property type="match status" value="1"/>
</dbReference>
<dbReference type="GO" id="GO:0071949">
    <property type="term" value="F:FAD binding"/>
    <property type="evidence" value="ECO:0007669"/>
    <property type="project" value="InterPro"/>
</dbReference>
<dbReference type="SUPFAM" id="SSF56176">
    <property type="entry name" value="FAD-binding/transporter-associated domain-like"/>
    <property type="match status" value="1"/>
</dbReference>
<dbReference type="InterPro" id="IPR016169">
    <property type="entry name" value="FAD-bd_PCMH_sub2"/>
</dbReference>
<dbReference type="FunFam" id="1.10.45.10:FF:000001">
    <property type="entry name" value="D-lactate dehydrogenase mitochondrial"/>
    <property type="match status" value="1"/>
</dbReference>